<dbReference type="AlphaFoldDB" id="A0A255ZBV1"/>
<name>A0A255ZBV1_9FLAO</name>
<dbReference type="RefSeq" id="WP_094413382.1">
    <property type="nucleotide sequence ID" value="NZ_NOXV01000221.1"/>
</dbReference>
<keyword evidence="2" id="KW-0378">Hydrolase</keyword>
<accession>A0A255ZBV1</accession>
<dbReference type="InterPro" id="IPR000073">
    <property type="entry name" value="AB_hydrolase_1"/>
</dbReference>
<sequence>MQKLLTNIVKRAVGFYINAVSHVYPATAAKLAYKFFSEPREGKLAKDRLPDVLQSADAEILTHGEFIFQMYTWKGNDTKILLVHGWESNTSRWEQLLTYLKKSGSTIIAIDAPAHGLSSGTEFNIPRYAEFIHVIIGRHKPQVLIGHSLGGATALYYQSHYPNDVVEKMVILGAPCDLDTILNNYKNMLGLNNKVFSLLQNHFLKHFRISTKDFSGSLFASKIKAKGLLAHDIDDDVVAFTEGKKIAGAWPDAEFVVTKGLGHSLHDDKLYKKIYSFIFGKEAAL</sequence>
<evidence type="ECO:0000313" key="3">
    <source>
        <dbReference type="Proteomes" id="UP000216605"/>
    </source>
</evidence>
<dbReference type="InterPro" id="IPR029058">
    <property type="entry name" value="AB_hydrolase_fold"/>
</dbReference>
<dbReference type="SUPFAM" id="SSF53474">
    <property type="entry name" value="alpha/beta-Hydrolases"/>
    <property type="match status" value="1"/>
</dbReference>
<proteinExistence type="predicted"/>
<evidence type="ECO:0000313" key="2">
    <source>
        <dbReference type="EMBL" id="OYQ38355.1"/>
    </source>
</evidence>
<protein>
    <submittedName>
        <fullName evidence="2">Alpha/beta hydrolase</fullName>
    </submittedName>
</protein>
<keyword evidence="3" id="KW-1185">Reference proteome</keyword>
<dbReference type="PANTHER" id="PTHR46438:SF11">
    <property type="entry name" value="LIPASE-RELATED"/>
    <property type="match status" value="1"/>
</dbReference>
<dbReference type="PANTHER" id="PTHR46438">
    <property type="entry name" value="ALPHA/BETA-HYDROLASES SUPERFAMILY PROTEIN"/>
    <property type="match status" value="1"/>
</dbReference>
<reference evidence="2 3" key="1">
    <citation type="submission" date="2017-07" db="EMBL/GenBank/DDBJ databases">
        <title>Flavobacterium cyanobacteriorum sp. nov., isolated from cyanobacterial aggregates in a eutrophic lake.</title>
        <authorList>
            <person name="Cai H."/>
        </authorList>
    </citation>
    <scope>NUCLEOTIDE SEQUENCE [LARGE SCALE GENOMIC DNA]</scope>
    <source>
        <strain evidence="2 3">TH021</strain>
    </source>
</reference>
<gene>
    <name evidence="2" type="ORF">CHU92_05455</name>
</gene>
<evidence type="ECO:0000259" key="1">
    <source>
        <dbReference type="Pfam" id="PF00561"/>
    </source>
</evidence>
<comment type="caution">
    <text evidence="2">The sequence shown here is derived from an EMBL/GenBank/DDBJ whole genome shotgun (WGS) entry which is preliminary data.</text>
</comment>
<dbReference type="OrthoDB" id="9785847at2"/>
<dbReference type="GO" id="GO:0016787">
    <property type="term" value="F:hydrolase activity"/>
    <property type="evidence" value="ECO:0007669"/>
    <property type="project" value="UniProtKB-KW"/>
</dbReference>
<organism evidence="2 3">
    <name type="scientific">Flavobacterium cyanobacteriorum</name>
    <dbReference type="NCBI Taxonomy" id="2022802"/>
    <lineage>
        <taxon>Bacteria</taxon>
        <taxon>Pseudomonadati</taxon>
        <taxon>Bacteroidota</taxon>
        <taxon>Flavobacteriia</taxon>
        <taxon>Flavobacteriales</taxon>
        <taxon>Flavobacteriaceae</taxon>
        <taxon>Flavobacterium</taxon>
    </lineage>
</organism>
<dbReference type="EMBL" id="NOXV01000221">
    <property type="protein sequence ID" value="OYQ38355.1"/>
    <property type="molecule type" value="Genomic_DNA"/>
</dbReference>
<dbReference type="Proteomes" id="UP000216605">
    <property type="component" value="Unassembled WGS sequence"/>
</dbReference>
<dbReference type="Gene3D" id="3.40.50.1820">
    <property type="entry name" value="alpha/beta hydrolase"/>
    <property type="match status" value="1"/>
</dbReference>
<feature type="domain" description="AB hydrolase-1" evidence="1">
    <location>
        <begin position="80"/>
        <end position="235"/>
    </location>
</feature>
<dbReference type="Pfam" id="PF00561">
    <property type="entry name" value="Abhydrolase_1"/>
    <property type="match status" value="1"/>
</dbReference>